<evidence type="ECO:0000256" key="6">
    <source>
        <dbReference type="ARBA" id="ARBA00022989"/>
    </source>
</evidence>
<feature type="transmembrane region" description="Helical" evidence="9">
    <location>
        <begin position="488"/>
        <end position="512"/>
    </location>
</feature>
<dbReference type="VEuPathDB" id="FungiDB:LCOR_03509.1"/>
<keyword evidence="4 9" id="KW-0812">Transmembrane</keyword>
<feature type="region of interest" description="Disordered" evidence="8">
    <location>
        <begin position="1"/>
        <end position="46"/>
    </location>
</feature>
<keyword evidence="3" id="KW-0813">Transport</keyword>
<sequence>MSYPSKTPPMAIRMPNNAYPGYGSTHSDQMYDGSTPSQTYHTARNDHSFTSRSFRDTLDSCTRTSIMYMAENLSKSYHDDRSIYLPEPPLDEEVGFESSNKPMQELRDTLERTTSTHADTVSGFVPLSRHVTVASVISEQLKRPDGEHDGHIKSTFMQSIFNAMNVLIGVGILAFPLAFRYAGWVLGSLIFAFCAFGTNYTAKLLARCMDASPGAMTYGDMGMAAFGEQGRAFIGGVFFVEMATMAVAMITLLGDGLQALYPIDHVTSRLLCFCLMTPFEFLPLRKLSAASLLGIISCASLVIIVLYDGFSKTEQPGSLWNPMPTEMLPSNLYHVPLSFGLMMAGFAGHAVMPNLLRDMQDPQQYDRMVDITYILTVTVYVVMAIAGYLMFGSETMQEITQNLAITAGYSKILNSIALWLVVITPIAKFALMIYPLHVAVELWVGSRTWLQQWMDMDWKHTMFQGISRIIVTIIAVYIAIVFPDFDRVMSLLGALFSFGISIIFPIVCYQRLYGESVSCFRSLCNYSMLVIAIGMAATGTTWSFMPKDL</sequence>
<protein>
    <submittedName>
        <fullName evidence="11">Vacuolar amino acid transporter 1</fullName>
    </submittedName>
</protein>
<dbReference type="PANTHER" id="PTHR22950:SF692">
    <property type="entry name" value="TRANSMEMBRANE AMINO ACID TRANSPORTER FAMILY PROTEIN"/>
    <property type="match status" value="1"/>
</dbReference>
<evidence type="ECO:0000256" key="5">
    <source>
        <dbReference type="ARBA" id="ARBA00022970"/>
    </source>
</evidence>
<dbReference type="OrthoDB" id="655540at2759"/>
<evidence type="ECO:0000256" key="8">
    <source>
        <dbReference type="SAM" id="MobiDB-lite"/>
    </source>
</evidence>
<accession>A0A068RPR0</accession>
<organism evidence="11 12">
    <name type="scientific">Lichtheimia corymbifera JMRC:FSU:9682</name>
    <dbReference type="NCBI Taxonomy" id="1263082"/>
    <lineage>
        <taxon>Eukaryota</taxon>
        <taxon>Fungi</taxon>
        <taxon>Fungi incertae sedis</taxon>
        <taxon>Mucoromycota</taxon>
        <taxon>Mucoromycotina</taxon>
        <taxon>Mucoromycetes</taxon>
        <taxon>Mucorales</taxon>
        <taxon>Lichtheimiaceae</taxon>
        <taxon>Lichtheimia</taxon>
    </lineage>
</organism>
<keyword evidence="5" id="KW-0029">Amino-acid transport</keyword>
<feature type="transmembrane region" description="Helical" evidence="9">
    <location>
        <begin position="330"/>
        <end position="351"/>
    </location>
</feature>
<evidence type="ECO:0000256" key="3">
    <source>
        <dbReference type="ARBA" id="ARBA00022448"/>
    </source>
</evidence>
<feature type="transmembrane region" description="Helical" evidence="9">
    <location>
        <begin position="416"/>
        <end position="444"/>
    </location>
</feature>
<dbReference type="PANTHER" id="PTHR22950">
    <property type="entry name" value="AMINO ACID TRANSPORTER"/>
    <property type="match status" value="1"/>
</dbReference>
<reference evidence="11" key="1">
    <citation type="submission" date="2013-08" db="EMBL/GenBank/DDBJ databases">
        <title>Gene expansion shapes genome architecture in the human pathogen Lichtheimia corymbifera: an evolutionary genomics analysis in the ancient terrestrial Mucorales (Mucoromycotina).</title>
        <authorList>
            <person name="Schwartze V.U."/>
            <person name="Winter S."/>
            <person name="Shelest E."/>
            <person name="Marcet-Houben M."/>
            <person name="Horn F."/>
            <person name="Wehner S."/>
            <person name="Hoffmann K."/>
            <person name="Riege K."/>
            <person name="Sammeth M."/>
            <person name="Nowrousian M."/>
            <person name="Valiante V."/>
            <person name="Linde J."/>
            <person name="Jacobsen I.D."/>
            <person name="Marz M."/>
            <person name="Brakhage A.A."/>
            <person name="Gabaldon T."/>
            <person name="Bocker S."/>
            <person name="Voigt K."/>
        </authorList>
    </citation>
    <scope>NUCLEOTIDE SEQUENCE [LARGE SCALE GENOMIC DNA]</scope>
    <source>
        <strain evidence="11">FSU 9682</strain>
    </source>
</reference>
<keyword evidence="6 9" id="KW-1133">Transmembrane helix</keyword>
<evidence type="ECO:0000313" key="12">
    <source>
        <dbReference type="Proteomes" id="UP000027586"/>
    </source>
</evidence>
<dbReference type="GO" id="GO:0015179">
    <property type="term" value="F:L-amino acid transmembrane transporter activity"/>
    <property type="evidence" value="ECO:0007669"/>
    <property type="project" value="TreeGrafter"/>
</dbReference>
<dbReference type="GO" id="GO:0005774">
    <property type="term" value="C:vacuolar membrane"/>
    <property type="evidence" value="ECO:0007669"/>
    <property type="project" value="TreeGrafter"/>
</dbReference>
<evidence type="ECO:0000256" key="7">
    <source>
        <dbReference type="ARBA" id="ARBA00023136"/>
    </source>
</evidence>
<evidence type="ECO:0000259" key="10">
    <source>
        <dbReference type="Pfam" id="PF01490"/>
    </source>
</evidence>
<feature type="transmembrane region" description="Helical" evidence="9">
    <location>
        <begin position="184"/>
        <end position="202"/>
    </location>
</feature>
<proteinExistence type="inferred from homology"/>
<dbReference type="Proteomes" id="UP000027586">
    <property type="component" value="Unassembled WGS sequence"/>
</dbReference>
<evidence type="ECO:0000256" key="2">
    <source>
        <dbReference type="ARBA" id="ARBA00008066"/>
    </source>
</evidence>
<feature type="compositionally biased region" description="Polar residues" evidence="8">
    <location>
        <begin position="24"/>
        <end position="42"/>
    </location>
</feature>
<dbReference type="AlphaFoldDB" id="A0A068RPR0"/>
<keyword evidence="7 9" id="KW-0472">Membrane</keyword>
<feature type="domain" description="Amino acid transporter transmembrane" evidence="10">
    <location>
        <begin position="153"/>
        <end position="538"/>
    </location>
</feature>
<feature type="transmembrane region" description="Helical" evidence="9">
    <location>
        <begin position="371"/>
        <end position="391"/>
    </location>
</feature>
<evidence type="ECO:0000256" key="9">
    <source>
        <dbReference type="SAM" id="Phobius"/>
    </source>
</evidence>
<feature type="transmembrane region" description="Helical" evidence="9">
    <location>
        <begin position="289"/>
        <end position="310"/>
    </location>
</feature>
<evidence type="ECO:0000313" key="11">
    <source>
        <dbReference type="EMBL" id="CDH51969.1"/>
    </source>
</evidence>
<keyword evidence="12" id="KW-1185">Reference proteome</keyword>
<dbReference type="Pfam" id="PF01490">
    <property type="entry name" value="Aa_trans"/>
    <property type="match status" value="1"/>
</dbReference>
<comment type="subcellular location">
    <subcellularLocation>
        <location evidence="1">Membrane</location>
        <topology evidence="1">Multi-pass membrane protein</topology>
    </subcellularLocation>
</comment>
<feature type="transmembrane region" description="Helical" evidence="9">
    <location>
        <begin position="524"/>
        <end position="545"/>
    </location>
</feature>
<gene>
    <name evidence="11" type="ORF">LCOR_03509.1</name>
</gene>
<feature type="transmembrane region" description="Helical" evidence="9">
    <location>
        <begin position="232"/>
        <end position="254"/>
    </location>
</feature>
<feature type="transmembrane region" description="Helical" evidence="9">
    <location>
        <begin position="160"/>
        <end position="178"/>
    </location>
</feature>
<feature type="transmembrane region" description="Helical" evidence="9">
    <location>
        <begin position="465"/>
        <end position="482"/>
    </location>
</feature>
<name>A0A068RPR0_9FUNG</name>
<evidence type="ECO:0000256" key="4">
    <source>
        <dbReference type="ARBA" id="ARBA00022692"/>
    </source>
</evidence>
<dbReference type="STRING" id="1263082.A0A068RPR0"/>
<comment type="similarity">
    <text evidence="2">Belongs to the amino acid/polyamine transporter 2 family.</text>
</comment>
<evidence type="ECO:0000256" key="1">
    <source>
        <dbReference type="ARBA" id="ARBA00004141"/>
    </source>
</evidence>
<dbReference type="InterPro" id="IPR013057">
    <property type="entry name" value="AA_transpt_TM"/>
</dbReference>
<comment type="caution">
    <text evidence="11">The sequence shown here is derived from an EMBL/GenBank/DDBJ whole genome shotgun (WGS) entry which is preliminary data.</text>
</comment>
<dbReference type="EMBL" id="CBTN010000011">
    <property type="protein sequence ID" value="CDH51969.1"/>
    <property type="molecule type" value="Genomic_DNA"/>
</dbReference>